<dbReference type="GO" id="GO:0015031">
    <property type="term" value="P:protein transport"/>
    <property type="evidence" value="ECO:0007669"/>
    <property type="project" value="UniProtKB-KW"/>
</dbReference>
<reference evidence="3 4" key="1">
    <citation type="submission" date="2015-08" db="EMBL/GenBank/DDBJ databases">
        <title>Ancestral chromatin configuration constrains chromatin evolution on differentiating sex chromosomes in Drosophila.</title>
        <authorList>
            <person name="Zhou Q."/>
            <person name="Bachtrog D."/>
        </authorList>
    </citation>
    <scope>NUCLEOTIDE SEQUENCE [LARGE SCALE GENOMIC DNA]</scope>
    <source>
        <tissue evidence="3">Whole larvae</tissue>
    </source>
</reference>
<protein>
    <recommendedName>
        <fullName evidence="1">Mitochondrial import inner membrane translocase subunit</fullName>
    </recommendedName>
</protein>
<feature type="domain" description="Tim10-like" evidence="2">
    <location>
        <begin position="12"/>
        <end position="71"/>
    </location>
</feature>
<proteinExistence type="inferred from homology"/>
<evidence type="ECO:0000313" key="3">
    <source>
        <dbReference type="EMBL" id="ALC48539.1"/>
    </source>
</evidence>
<keyword evidence="1" id="KW-1015">Disulfide bond</keyword>
<dbReference type="AlphaFoldDB" id="A0A0M3QZ07"/>
<dbReference type="EMBL" id="CP012528">
    <property type="protein sequence ID" value="ALC48539.1"/>
    <property type="molecule type" value="Genomic_DNA"/>
</dbReference>
<evidence type="ECO:0000259" key="2">
    <source>
        <dbReference type="Pfam" id="PF02953"/>
    </source>
</evidence>
<keyword evidence="4" id="KW-1185">Reference proteome</keyword>
<keyword evidence="1" id="KW-0472">Membrane</keyword>
<dbReference type="SUPFAM" id="SSF144122">
    <property type="entry name" value="Tim10-like"/>
    <property type="match status" value="1"/>
</dbReference>
<keyword evidence="1" id="KW-0496">Mitochondrion</keyword>
<dbReference type="Pfam" id="PF02953">
    <property type="entry name" value="zf-Tim10_DDP"/>
    <property type="match status" value="1"/>
</dbReference>
<comment type="domain">
    <text evidence="1">The twin CX3C motif contains 4 conserved Cys residues that form 2 disulfide bonds in the mitochondrial intermembrane space.</text>
</comment>
<keyword evidence="1" id="KW-0143">Chaperone</keyword>
<comment type="subcellular location">
    <subcellularLocation>
        <location evidence="1">Mitochondrion inner membrane</location>
        <topology evidence="1">Peripheral membrane protein</topology>
        <orientation evidence="1">Intermembrane side</orientation>
    </subcellularLocation>
</comment>
<dbReference type="Gene3D" id="1.10.287.810">
    <property type="entry name" value="Mitochondrial import inner membrane translocase subunit tim13 like domains"/>
    <property type="match status" value="1"/>
</dbReference>
<accession>A0A0M3QZ07</accession>
<dbReference type="InterPro" id="IPR035427">
    <property type="entry name" value="Tim10-like_dom_sf"/>
</dbReference>
<dbReference type="OMA" id="CKCFEKC"/>
<keyword evidence="1" id="KW-0811">Translocation</keyword>
<gene>
    <name evidence="3" type="ORF">Dbus_chrXg395</name>
</gene>
<keyword evidence="1" id="KW-0813">Transport</keyword>
<name>A0A0M3QZ07_DROBS</name>
<dbReference type="InterPro" id="IPR004217">
    <property type="entry name" value="Tim10-like"/>
</dbReference>
<dbReference type="GO" id="GO:0005743">
    <property type="term" value="C:mitochondrial inner membrane"/>
    <property type="evidence" value="ECO:0007669"/>
    <property type="project" value="UniProtKB-SubCell"/>
</dbReference>
<evidence type="ECO:0000256" key="1">
    <source>
        <dbReference type="RuleBase" id="RU367043"/>
    </source>
</evidence>
<dbReference type="Proteomes" id="UP000494163">
    <property type="component" value="Chromosome X"/>
</dbReference>
<comment type="similarity">
    <text evidence="1">Belongs to the small Tim family.</text>
</comment>
<dbReference type="STRING" id="30019.A0A0M3QZ07"/>
<keyword evidence="1" id="KW-0653">Protein transport</keyword>
<comment type="subunit">
    <text evidence="1">Heterohexamer.</text>
</comment>
<keyword evidence="1" id="KW-0999">Mitochondrion inner membrane</keyword>
<comment type="function">
    <text evidence="1">Mitochondrial intermembrane chaperone that participates in the import and insertion of some multi-pass transmembrane proteins into the mitochondrial inner membrane. Also required for the transfer of beta-barrel precursors from the TOM complex to the sorting and assembly machinery (SAM complex) of the outer membrane. Acts as a chaperone-like protein that protects the hydrophobic precursors from aggregation and guide them through the mitochondrial intermembrane space.</text>
</comment>
<organism evidence="3 4">
    <name type="scientific">Drosophila busckii</name>
    <name type="common">Fruit fly</name>
    <dbReference type="NCBI Taxonomy" id="30019"/>
    <lineage>
        <taxon>Eukaryota</taxon>
        <taxon>Metazoa</taxon>
        <taxon>Ecdysozoa</taxon>
        <taxon>Arthropoda</taxon>
        <taxon>Hexapoda</taxon>
        <taxon>Insecta</taxon>
        <taxon>Pterygota</taxon>
        <taxon>Neoptera</taxon>
        <taxon>Endopterygota</taxon>
        <taxon>Diptera</taxon>
        <taxon>Brachycera</taxon>
        <taxon>Muscomorpha</taxon>
        <taxon>Ephydroidea</taxon>
        <taxon>Drosophilidae</taxon>
        <taxon>Drosophila</taxon>
    </lineage>
</organism>
<evidence type="ECO:0000313" key="4">
    <source>
        <dbReference type="Proteomes" id="UP000494163"/>
    </source>
</evidence>
<sequence length="80" mass="9376">MEQQRNQLISKLKREIALINTQDLLANVSCKCFEKCVKQPRDNLSTQEQRCIGLCMDRFLESYRVCAHTYAHRLRRASSS</sequence>